<dbReference type="PROSITE" id="PS50883">
    <property type="entry name" value="EAL"/>
    <property type="match status" value="1"/>
</dbReference>
<protein>
    <submittedName>
        <fullName evidence="3">Bifunctional diguanylate cyclase/phosphodiesterase</fullName>
    </submittedName>
</protein>
<evidence type="ECO:0000313" key="3">
    <source>
        <dbReference type="EMBL" id="NLS12107.1"/>
    </source>
</evidence>
<dbReference type="PANTHER" id="PTHR33121:SF79">
    <property type="entry name" value="CYCLIC DI-GMP PHOSPHODIESTERASE PDED-RELATED"/>
    <property type="match status" value="1"/>
</dbReference>
<comment type="caution">
    <text evidence="3">The sequence shown here is derived from an EMBL/GenBank/DDBJ whole genome shotgun (WGS) entry which is preliminary data.</text>
</comment>
<dbReference type="InterPro" id="IPR029787">
    <property type="entry name" value="Nucleotide_cyclase"/>
</dbReference>
<dbReference type="AlphaFoldDB" id="A0A7X8TP63"/>
<dbReference type="InterPro" id="IPR001633">
    <property type="entry name" value="EAL_dom"/>
</dbReference>
<dbReference type="InterPro" id="IPR050706">
    <property type="entry name" value="Cyclic-di-GMP_PDE-like"/>
</dbReference>
<dbReference type="InterPro" id="IPR035919">
    <property type="entry name" value="EAL_sf"/>
</dbReference>
<dbReference type="PANTHER" id="PTHR33121">
    <property type="entry name" value="CYCLIC DI-GMP PHOSPHODIESTERASE PDEF"/>
    <property type="match status" value="1"/>
</dbReference>
<evidence type="ECO:0000259" key="2">
    <source>
        <dbReference type="PROSITE" id="PS50887"/>
    </source>
</evidence>
<feature type="domain" description="GGDEF" evidence="2">
    <location>
        <begin position="220"/>
        <end position="349"/>
    </location>
</feature>
<dbReference type="Pfam" id="PF00563">
    <property type="entry name" value="EAL"/>
    <property type="match status" value="1"/>
</dbReference>
<dbReference type="PROSITE" id="PS50887">
    <property type="entry name" value="GGDEF"/>
    <property type="match status" value="1"/>
</dbReference>
<dbReference type="SMART" id="SM00052">
    <property type="entry name" value="EAL"/>
    <property type="match status" value="1"/>
</dbReference>
<dbReference type="InterPro" id="IPR043128">
    <property type="entry name" value="Rev_trsase/Diguanyl_cyclase"/>
</dbReference>
<name>A0A7X8TP63_9VIBR</name>
<sequence>MQHQVNTHSVAIMRLNQLLRSNHSTILESIVSELRAQFQLQICAVFNIKANRTRLLTHALASGKDHIPSRSESEKTSNPPFDDVQAINQALLDELSSRLIELMTASKDTMTLSAITPIVFQCAPTKTLRCLAITLHDAHQQPDGVLISIFEPITHSSTLIEYHHLCARLIERECQTARLSHQFRALTQQFKHDATHDPLTNLHNRANLSATLEALVNQHRAFSLCLLDIDDFKQINAAHGHMWGDKVIRYTAKTLKEHLPATSRAFRIGADEFAFIIFNDEATIVANNLINLFNLGYSNPVRQIAFTVSIGIASYQTFSHSKDELMQNATLALKACKQSQKQQFYRFDETLRAEHERQIILTEALRYELERPIDESDIYVVIQPIVALDNPQWQYFEVLARWSHSEMGALSPFEFITVAEQSGLIIALGKRIIELACLAKQTLENQLGYTICLSINCSAIELTDASRYIEHLTAMMIRYHHRPRDFVIELTESVLLNHNDRGEHILDALRYLGFRVALDDFGTGYSSLNYIHSYPIDIIKIDATFVRNMLTSETAERVISFIAQLAHQLRLNLVAEGVENVNALAKLRSMGCQHIQGYYFSKPLVADEMIALIRKNNAERQAQTTIRPS</sequence>
<dbReference type="SUPFAM" id="SSF55073">
    <property type="entry name" value="Nucleotide cyclase"/>
    <property type="match status" value="1"/>
</dbReference>
<evidence type="ECO:0000313" key="4">
    <source>
        <dbReference type="Proteomes" id="UP000535589"/>
    </source>
</evidence>
<dbReference type="Proteomes" id="UP000535589">
    <property type="component" value="Unassembled WGS sequence"/>
</dbReference>
<dbReference type="Gene3D" id="3.30.70.270">
    <property type="match status" value="1"/>
</dbReference>
<dbReference type="InterPro" id="IPR000160">
    <property type="entry name" value="GGDEF_dom"/>
</dbReference>
<feature type="domain" description="EAL" evidence="1">
    <location>
        <begin position="362"/>
        <end position="617"/>
    </location>
</feature>
<dbReference type="EMBL" id="JABAIK010000003">
    <property type="protein sequence ID" value="NLS12107.1"/>
    <property type="molecule type" value="Genomic_DNA"/>
</dbReference>
<dbReference type="Pfam" id="PF00990">
    <property type="entry name" value="GGDEF"/>
    <property type="match status" value="1"/>
</dbReference>
<reference evidence="3 4" key="1">
    <citation type="submission" date="2020-04" db="EMBL/GenBank/DDBJ databases">
        <title>Vibrio sp. SM6, a novel species isolated from seawater.</title>
        <authorList>
            <person name="Wang X."/>
        </authorList>
    </citation>
    <scope>NUCLEOTIDE SEQUENCE [LARGE SCALE GENOMIC DNA]</scope>
    <source>
        <strain evidence="3 4">SM6</strain>
    </source>
</reference>
<dbReference type="CDD" id="cd01949">
    <property type="entry name" value="GGDEF"/>
    <property type="match status" value="1"/>
</dbReference>
<dbReference type="GO" id="GO:0071111">
    <property type="term" value="F:cyclic-guanylate-specific phosphodiesterase activity"/>
    <property type="evidence" value="ECO:0007669"/>
    <property type="project" value="InterPro"/>
</dbReference>
<dbReference type="SMART" id="SM00267">
    <property type="entry name" value="GGDEF"/>
    <property type="match status" value="1"/>
</dbReference>
<dbReference type="Gene3D" id="3.20.20.450">
    <property type="entry name" value="EAL domain"/>
    <property type="match status" value="1"/>
</dbReference>
<organism evidence="3 4">
    <name type="scientific">Vibrio agarilyticus</name>
    <dbReference type="NCBI Taxonomy" id="2726741"/>
    <lineage>
        <taxon>Bacteria</taxon>
        <taxon>Pseudomonadati</taxon>
        <taxon>Pseudomonadota</taxon>
        <taxon>Gammaproteobacteria</taxon>
        <taxon>Vibrionales</taxon>
        <taxon>Vibrionaceae</taxon>
        <taxon>Vibrio</taxon>
    </lineage>
</organism>
<proteinExistence type="predicted"/>
<dbReference type="NCBIfam" id="TIGR00254">
    <property type="entry name" value="GGDEF"/>
    <property type="match status" value="1"/>
</dbReference>
<dbReference type="SUPFAM" id="SSF141868">
    <property type="entry name" value="EAL domain-like"/>
    <property type="match status" value="1"/>
</dbReference>
<dbReference type="CDD" id="cd01948">
    <property type="entry name" value="EAL"/>
    <property type="match status" value="1"/>
</dbReference>
<evidence type="ECO:0000259" key="1">
    <source>
        <dbReference type="PROSITE" id="PS50883"/>
    </source>
</evidence>
<accession>A0A7X8TP63</accession>
<gene>
    <name evidence="3" type="ORF">HGP28_04265</name>
</gene>
<keyword evidence="4" id="KW-1185">Reference proteome</keyword>